<evidence type="ECO:0000313" key="2">
    <source>
        <dbReference type="EMBL" id="PYI55770.1"/>
    </source>
</evidence>
<protein>
    <submittedName>
        <fullName evidence="2">FeS assembly SUF system protein</fullName>
    </submittedName>
</protein>
<accession>A0A2V5KLB4</accession>
<dbReference type="InterPro" id="IPR052339">
    <property type="entry name" value="Fe-S_Maturation_MIP18"/>
</dbReference>
<dbReference type="RefSeq" id="WP_110839571.1">
    <property type="nucleotide sequence ID" value="NZ_QJVJ01000003.1"/>
</dbReference>
<dbReference type="SUPFAM" id="SSF117916">
    <property type="entry name" value="Fe-S cluster assembly (FSCA) domain-like"/>
    <property type="match status" value="1"/>
</dbReference>
<reference evidence="2 3" key="1">
    <citation type="submission" date="2018-05" db="EMBL/GenBank/DDBJ databases">
        <title>Paenibacillus flagellatus sp. nov., isolated from selenium mineral soil.</title>
        <authorList>
            <person name="Dai X."/>
        </authorList>
    </citation>
    <scope>NUCLEOTIDE SEQUENCE [LARGE SCALE GENOMIC DNA]</scope>
    <source>
        <strain evidence="2 3">DXL2</strain>
    </source>
</reference>
<proteinExistence type="predicted"/>
<dbReference type="Pfam" id="PF01883">
    <property type="entry name" value="FeS_assembly_P"/>
    <property type="match status" value="1"/>
</dbReference>
<feature type="domain" description="MIP18 family-like" evidence="1">
    <location>
        <begin position="4"/>
        <end position="76"/>
    </location>
</feature>
<dbReference type="Gene3D" id="3.30.300.130">
    <property type="entry name" value="Fe-S cluster assembly (FSCA)"/>
    <property type="match status" value="1"/>
</dbReference>
<gene>
    <name evidence="2" type="ORF">DLM86_08615</name>
</gene>
<keyword evidence="3" id="KW-1185">Reference proteome</keyword>
<organism evidence="2 3">
    <name type="scientific">Paenibacillus flagellatus</name>
    <dbReference type="NCBI Taxonomy" id="2211139"/>
    <lineage>
        <taxon>Bacteria</taxon>
        <taxon>Bacillati</taxon>
        <taxon>Bacillota</taxon>
        <taxon>Bacilli</taxon>
        <taxon>Bacillales</taxon>
        <taxon>Paenibacillaceae</taxon>
        <taxon>Paenibacillus</taxon>
    </lineage>
</organism>
<evidence type="ECO:0000313" key="3">
    <source>
        <dbReference type="Proteomes" id="UP000247476"/>
    </source>
</evidence>
<dbReference type="PANTHER" id="PTHR42831">
    <property type="entry name" value="FE-S PROTEIN MATURATION AUXILIARY FACTOR YITW"/>
    <property type="match status" value="1"/>
</dbReference>
<sequence>MDLKERIWTVLEDVLDPEVHVNIVDMGLVYEVNVDADNRVSIEMTLTVPECPMKDEIVEDITEKIGAIPGVRGVDVKFVWEPKWTPARMNDAAIEEFKRQRSPV</sequence>
<dbReference type="AlphaFoldDB" id="A0A2V5KLB4"/>
<dbReference type="OrthoDB" id="9805360at2"/>
<evidence type="ECO:0000259" key="1">
    <source>
        <dbReference type="Pfam" id="PF01883"/>
    </source>
</evidence>
<comment type="caution">
    <text evidence="2">The sequence shown here is derived from an EMBL/GenBank/DDBJ whole genome shotgun (WGS) entry which is preliminary data.</text>
</comment>
<dbReference type="PANTHER" id="PTHR42831:SF1">
    <property type="entry name" value="FE-S PROTEIN MATURATION AUXILIARY FACTOR YITW"/>
    <property type="match status" value="1"/>
</dbReference>
<dbReference type="InterPro" id="IPR002744">
    <property type="entry name" value="MIP18-like"/>
</dbReference>
<dbReference type="Proteomes" id="UP000247476">
    <property type="component" value="Unassembled WGS sequence"/>
</dbReference>
<name>A0A2V5KLB4_9BACL</name>
<dbReference type="InterPro" id="IPR034904">
    <property type="entry name" value="FSCA_dom_sf"/>
</dbReference>
<dbReference type="EMBL" id="QJVJ01000003">
    <property type="protein sequence ID" value="PYI55770.1"/>
    <property type="molecule type" value="Genomic_DNA"/>
</dbReference>